<sequence>MLPLLSLSSKSIFIMEFWIIGLLFKSDKLTISNHMCLFS</sequence>
<protein>
    <submittedName>
        <fullName evidence="1">Uncharacterized protein</fullName>
    </submittedName>
</protein>
<reference evidence="1" key="2">
    <citation type="journal article" date="2015" name="Data Brief">
        <title>Shoot transcriptome of the giant reed, Arundo donax.</title>
        <authorList>
            <person name="Barrero R.A."/>
            <person name="Guerrero F.D."/>
            <person name="Moolhuijzen P."/>
            <person name="Goolsby J.A."/>
            <person name="Tidwell J."/>
            <person name="Bellgard S.E."/>
            <person name="Bellgard M.I."/>
        </authorList>
    </citation>
    <scope>NUCLEOTIDE SEQUENCE</scope>
    <source>
        <tissue evidence="1">Shoot tissue taken approximately 20 cm above the soil surface</tissue>
    </source>
</reference>
<reference evidence="1" key="1">
    <citation type="submission" date="2014-09" db="EMBL/GenBank/DDBJ databases">
        <authorList>
            <person name="Magalhaes I.L.F."/>
            <person name="Oliveira U."/>
            <person name="Santos F.R."/>
            <person name="Vidigal T.H.D.A."/>
            <person name="Brescovit A.D."/>
            <person name="Santos A.J."/>
        </authorList>
    </citation>
    <scope>NUCLEOTIDE SEQUENCE</scope>
    <source>
        <tissue evidence="1">Shoot tissue taken approximately 20 cm above the soil surface</tissue>
    </source>
</reference>
<proteinExistence type="predicted"/>
<evidence type="ECO:0000313" key="1">
    <source>
        <dbReference type="EMBL" id="JAD68334.1"/>
    </source>
</evidence>
<dbReference type="AlphaFoldDB" id="A0A0A9BWA2"/>
<name>A0A0A9BWA2_ARUDO</name>
<accession>A0A0A9BWA2</accession>
<organism evidence="1">
    <name type="scientific">Arundo donax</name>
    <name type="common">Giant reed</name>
    <name type="synonym">Donax arundinaceus</name>
    <dbReference type="NCBI Taxonomy" id="35708"/>
    <lineage>
        <taxon>Eukaryota</taxon>
        <taxon>Viridiplantae</taxon>
        <taxon>Streptophyta</taxon>
        <taxon>Embryophyta</taxon>
        <taxon>Tracheophyta</taxon>
        <taxon>Spermatophyta</taxon>
        <taxon>Magnoliopsida</taxon>
        <taxon>Liliopsida</taxon>
        <taxon>Poales</taxon>
        <taxon>Poaceae</taxon>
        <taxon>PACMAD clade</taxon>
        <taxon>Arundinoideae</taxon>
        <taxon>Arundineae</taxon>
        <taxon>Arundo</taxon>
    </lineage>
</organism>
<dbReference type="EMBL" id="GBRH01229561">
    <property type="protein sequence ID" value="JAD68334.1"/>
    <property type="molecule type" value="Transcribed_RNA"/>
</dbReference>